<proteinExistence type="predicted"/>
<dbReference type="Proteomes" id="UP001187192">
    <property type="component" value="Unassembled WGS sequence"/>
</dbReference>
<dbReference type="AlphaFoldDB" id="A0AA88CJU3"/>
<evidence type="ECO:0000313" key="1">
    <source>
        <dbReference type="EMBL" id="GMN19166.1"/>
    </source>
</evidence>
<protein>
    <submittedName>
        <fullName evidence="1">Uncharacterized protein</fullName>
    </submittedName>
</protein>
<name>A0AA88CJU3_FICCA</name>
<evidence type="ECO:0000313" key="2">
    <source>
        <dbReference type="Proteomes" id="UP001187192"/>
    </source>
</evidence>
<keyword evidence="2" id="KW-1185">Reference proteome</keyword>
<organism evidence="1 2">
    <name type="scientific">Ficus carica</name>
    <name type="common">Common fig</name>
    <dbReference type="NCBI Taxonomy" id="3494"/>
    <lineage>
        <taxon>Eukaryota</taxon>
        <taxon>Viridiplantae</taxon>
        <taxon>Streptophyta</taxon>
        <taxon>Embryophyta</taxon>
        <taxon>Tracheophyta</taxon>
        <taxon>Spermatophyta</taxon>
        <taxon>Magnoliopsida</taxon>
        <taxon>eudicotyledons</taxon>
        <taxon>Gunneridae</taxon>
        <taxon>Pentapetalae</taxon>
        <taxon>rosids</taxon>
        <taxon>fabids</taxon>
        <taxon>Rosales</taxon>
        <taxon>Moraceae</taxon>
        <taxon>Ficeae</taxon>
        <taxon>Ficus</taxon>
    </lineage>
</organism>
<dbReference type="EMBL" id="BTGU01003762">
    <property type="protein sequence ID" value="GMN19166.1"/>
    <property type="molecule type" value="Genomic_DNA"/>
</dbReference>
<reference evidence="1" key="1">
    <citation type="submission" date="2023-07" db="EMBL/GenBank/DDBJ databases">
        <title>draft genome sequence of fig (Ficus carica).</title>
        <authorList>
            <person name="Takahashi T."/>
            <person name="Nishimura K."/>
        </authorList>
    </citation>
    <scope>NUCLEOTIDE SEQUENCE</scope>
</reference>
<gene>
    <name evidence="1" type="ORF">TIFTF001_045138</name>
</gene>
<accession>A0AA88CJU3</accession>
<feature type="non-terminal residue" evidence="1">
    <location>
        <position position="1"/>
    </location>
</feature>
<sequence>MNAWNASACSTSHCLHHLAYVTLVTSSPKIPLPFKASMTGHEVPSGALWSCTWMATIIVEENSTSLNNIQLWKGIEGSDEPPAHLDSSWDYNVYMIPKGSLKLGVSSNGLLGNAIVDLYA</sequence>
<comment type="caution">
    <text evidence="1">The sequence shown here is derived from an EMBL/GenBank/DDBJ whole genome shotgun (WGS) entry which is preliminary data.</text>
</comment>